<feature type="transmembrane region" description="Helical" evidence="2">
    <location>
        <begin position="379"/>
        <end position="399"/>
    </location>
</feature>
<keyword evidence="2" id="KW-0472">Membrane</keyword>
<feature type="compositionally biased region" description="Basic residues" evidence="1">
    <location>
        <begin position="495"/>
        <end position="506"/>
    </location>
</feature>
<dbReference type="AlphaFoldDB" id="A0A381UNU7"/>
<gene>
    <name evidence="3" type="ORF">METZ01_LOCUS82634</name>
</gene>
<evidence type="ECO:0000256" key="2">
    <source>
        <dbReference type="SAM" id="Phobius"/>
    </source>
</evidence>
<evidence type="ECO:0000313" key="3">
    <source>
        <dbReference type="EMBL" id="SVA29780.1"/>
    </source>
</evidence>
<keyword evidence="2" id="KW-1133">Transmembrane helix</keyword>
<dbReference type="EMBL" id="UINC01006811">
    <property type="protein sequence ID" value="SVA29780.1"/>
    <property type="molecule type" value="Genomic_DNA"/>
</dbReference>
<feature type="region of interest" description="Disordered" evidence="1">
    <location>
        <begin position="484"/>
        <end position="506"/>
    </location>
</feature>
<proteinExistence type="predicted"/>
<accession>A0A381UNU7</accession>
<protein>
    <submittedName>
        <fullName evidence="3">Uncharacterized protein</fullName>
    </submittedName>
</protein>
<reference evidence="3" key="1">
    <citation type="submission" date="2018-05" db="EMBL/GenBank/DDBJ databases">
        <authorList>
            <person name="Lanie J.A."/>
            <person name="Ng W.-L."/>
            <person name="Kazmierczak K.M."/>
            <person name="Andrzejewski T.M."/>
            <person name="Davidsen T.M."/>
            <person name="Wayne K.J."/>
            <person name="Tettelin H."/>
            <person name="Glass J.I."/>
            <person name="Rusch D."/>
            <person name="Podicherti R."/>
            <person name="Tsui H.-C.T."/>
            <person name="Winkler M.E."/>
        </authorList>
    </citation>
    <scope>NUCLEOTIDE SEQUENCE</scope>
</reference>
<dbReference type="Pfam" id="PF18936">
    <property type="entry name" value="DUF5684"/>
    <property type="match status" value="1"/>
</dbReference>
<dbReference type="InterPro" id="IPR043739">
    <property type="entry name" value="DUF5684"/>
</dbReference>
<feature type="transmembrane region" description="Helical" evidence="2">
    <location>
        <begin position="434"/>
        <end position="452"/>
    </location>
</feature>
<organism evidence="3">
    <name type="scientific">marine metagenome</name>
    <dbReference type="NCBI Taxonomy" id="408172"/>
    <lineage>
        <taxon>unclassified sequences</taxon>
        <taxon>metagenomes</taxon>
        <taxon>ecological metagenomes</taxon>
    </lineage>
</organism>
<sequence length="506" mass="55456">MRFILLIILFLSSSLIGQDASSKIYWNSLATAVNIGVPLEDDKTLKGGRIQIRVSFDQGKTFSDLGNPSPIKKGDIDDLKDISIPGDIFEAMKGFKEGGEAHFIAEIWDKAGNSILGEVSDSVLTIDETIPTIGSLTVTSSNSLDPGLAIPIDSLVFDLVTSEPIESPLFEINGDEYEAVGFEKSWKTLYPADDADDGPITFEINFNDIAQNPGEPVVSSSDQKIITKDGTLPELDNINLFTSNQYDSSLAVKGDTVFLRFTATENIRDIDVKLDSVVSDQLEQDSLTFTYYHVFTDSDSEGVIPISIGFMDLAGNVGEAIDETTDDSEVMFDMTPPTSFKVETVASIQGKQKKTINTASDSTKVSNDVSSGISGIPQLYLMITAGVLGFFCLLVWISWYKIFSKAGQSGWKALIPFFNIFVFTKIVQKPIWWFAIYLILPVGYILAALQISKVFGKKIIFAIGLIFIPFVFYPILAFGKSQVGNEQSAAPKPAPKPKKKLKKKKK</sequence>
<feature type="transmembrane region" description="Helical" evidence="2">
    <location>
        <begin position="459"/>
        <end position="478"/>
    </location>
</feature>
<keyword evidence="2" id="KW-0812">Transmembrane</keyword>
<evidence type="ECO:0000256" key="1">
    <source>
        <dbReference type="SAM" id="MobiDB-lite"/>
    </source>
</evidence>
<name>A0A381UNU7_9ZZZZ</name>